<name>V4KDX7_EUTSA</name>
<keyword evidence="4" id="KW-1185">Reference proteome</keyword>
<dbReference type="PANTHER" id="PTHR48449:SF1">
    <property type="entry name" value="DUF1985 DOMAIN-CONTAINING PROTEIN"/>
    <property type="match status" value="1"/>
</dbReference>
<feature type="domain" description="DUF1985" evidence="2">
    <location>
        <begin position="76"/>
        <end position="216"/>
    </location>
</feature>
<dbReference type="Gramene" id="ESQ29354">
    <property type="protein sequence ID" value="ESQ29354"/>
    <property type="gene ID" value="EUTSA_v10024063mg"/>
</dbReference>
<evidence type="ECO:0000259" key="2">
    <source>
        <dbReference type="Pfam" id="PF09331"/>
    </source>
</evidence>
<evidence type="ECO:0000313" key="4">
    <source>
        <dbReference type="Proteomes" id="UP000030689"/>
    </source>
</evidence>
<reference evidence="3 4" key="1">
    <citation type="journal article" date="2013" name="Front. Plant Sci.">
        <title>The Reference Genome of the Halophytic Plant Eutrema salsugineum.</title>
        <authorList>
            <person name="Yang R."/>
            <person name="Jarvis D.E."/>
            <person name="Chen H."/>
            <person name="Beilstein M.A."/>
            <person name="Grimwood J."/>
            <person name="Jenkins J."/>
            <person name="Shu S."/>
            <person name="Prochnik S."/>
            <person name="Xin M."/>
            <person name="Ma C."/>
            <person name="Schmutz J."/>
            <person name="Wing R.A."/>
            <person name="Mitchell-Olds T."/>
            <person name="Schumaker K.S."/>
            <person name="Wang X."/>
        </authorList>
    </citation>
    <scope>NUCLEOTIDE SEQUENCE [LARGE SCALE GENOMIC DNA]</scope>
</reference>
<sequence length="536" mass="60874">ENQLQDNRLPLRLFATDRYQTCRLNVYSKPDTLTVIRHILRDSAELQQILNSSFGSLFDLPANRAPISCKLIQALLARQLVTKQKYEMWTVFGGQPLRFSLNEFQSITGLNCELFEEGYETPTSEVVLKEPDIYWKRWIGDDVKTTCVDIATWLRDDKEMDSARRIRLALLLIVDCVLIANHQTHTPTPRYVKMVDNLDAFLSFPWGREAFLKTLSSMRPSRSQLCKSKEGPDSLFCKQLQQKSIKLNGFPLALQLLAFRAIPALLEKLPDPADRPRIIDLTSSGFPNNSAVTLNDVLDAEIDCNWVVNPIIDPSPNRGVGVGEWDDEIRDRKVEHMVDLIKHNHVFVEDEWPGGDHSCPLIVHQPFSPHASHKRHILNRKKGKATSKIVVCGLPKQQVTSSKSKESRAYVKNFLDHLPDAPSDQLFWLANHLAEISYKVHSLQSVPQATPKRTRSQQKKPASSGRSSKRRRVSTPIPQSSSTSTKEAAIRLDGDHQLDSSKDQSEDDLHPPTHVHHVCFGLRPSCMFFIIHVHCN</sequence>
<organism evidence="3 4">
    <name type="scientific">Eutrema salsugineum</name>
    <name type="common">Saltwater cress</name>
    <name type="synonym">Sisymbrium salsugineum</name>
    <dbReference type="NCBI Taxonomy" id="72664"/>
    <lineage>
        <taxon>Eukaryota</taxon>
        <taxon>Viridiplantae</taxon>
        <taxon>Streptophyta</taxon>
        <taxon>Embryophyta</taxon>
        <taxon>Tracheophyta</taxon>
        <taxon>Spermatophyta</taxon>
        <taxon>Magnoliopsida</taxon>
        <taxon>eudicotyledons</taxon>
        <taxon>Gunneridae</taxon>
        <taxon>Pentapetalae</taxon>
        <taxon>rosids</taxon>
        <taxon>malvids</taxon>
        <taxon>Brassicales</taxon>
        <taxon>Brassicaceae</taxon>
        <taxon>Eutremeae</taxon>
        <taxon>Eutrema</taxon>
    </lineage>
</organism>
<dbReference type="EMBL" id="KI517881">
    <property type="protein sequence ID" value="ESQ29354.1"/>
    <property type="molecule type" value="Genomic_DNA"/>
</dbReference>
<accession>V4KDX7</accession>
<evidence type="ECO:0000256" key="1">
    <source>
        <dbReference type="SAM" id="MobiDB-lite"/>
    </source>
</evidence>
<dbReference type="OMA" id="VEDEWPG"/>
<dbReference type="KEGG" id="eus:EUTSA_v10024063mg"/>
<gene>
    <name evidence="3" type="ORF">EUTSA_v10024063mg</name>
</gene>
<proteinExistence type="predicted"/>
<feature type="compositionally biased region" description="Low complexity" evidence="1">
    <location>
        <begin position="474"/>
        <end position="485"/>
    </location>
</feature>
<dbReference type="Proteomes" id="UP000030689">
    <property type="component" value="Unassembled WGS sequence"/>
</dbReference>
<dbReference type="PANTHER" id="PTHR48449">
    <property type="entry name" value="DUF1985 DOMAIN-CONTAINING PROTEIN"/>
    <property type="match status" value="1"/>
</dbReference>
<dbReference type="AlphaFoldDB" id="V4KDX7"/>
<feature type="region of interest" description="Disordered" evidence="1">
    <location>
        <begin position="444"/>
        <end position="488"/>
    </location>
</feature>
<dbReference type="Pfam" id="PF09331">
    <property type="entry name" value="DUF1985"/>
    <property type="match status" value="1"/>
</dbReference>
<evidence type="ECO:0000313" key="3">
    <source>
        <dbReference type="EMBL" id="ESQ29354.1"/>
    </source>
</evidence>
<dbReference type="InterPro" id="IPR015410">
    <property type="entry name" value="DUF1985"/>
</dbReference>
<protein>
    <recommendedName>
        <fullName evidence="2">DUF1985 domain-containing protein</fullName>
    </recommendedName>
</protein>
<feature type="non-terminal residue" evidence="3">
    <location>
        <position position="1"/>
    </location>
</feature>